<keyword evidence="2" id="KW-1185">Reference proteome</keyword>
<evidence type="ECO:0000313" key="2">
    <source>
        <dbReference type="Proteomes" id="UP000094023"/>
    </source>
</evidence>
<evidence type="ECO:0000313" key="1">
    <source>
        <dbReference type="EMBL" id="OAT24308.1"/>
    </source>
</evidence>
<name>A0A198FHD9_9GAMM</name>
<reference evidence="1 2" key="1">
    <citation type="submission" date="2016-04" db="EMBL/GenBank/DDBJ databases">
        <title>ATOL: Assembling a taxonomically balanced genome-scale reconstruction of the evolutionary history of the Enterobacteriaceae.</title>
        <authorList>
            <person name="Plunkett G.III."/>
            <person name="Neeno-Eckwall E.C."/>
            <person name="Glasner J.D."/>
            <person name="Perna N.T."/>
        </authorList>
    </citation>
    <scope>NUCLEOTIDE SEQUENCE [LARGE SCALE GENOMIC DNA]</scope>
    <source>
        <strain evidence="1 2">ATCC 19692</strain>
    </source>
</reference>
<dbReference type="AlphaFoldDB" id="A0A198FHD9"/>
<accession>A0A198FHD9</accession>
<organism evidence="1 2">
    <name type="scientific">Proteus myxofaciens ATCC 19692</name>
    <dbReference type="NCBI Taxonomy" id="1354337"/>
    <lineage>
        <taxon>Bacteria</taxon>
        <taxon>Pseudomonadati</taxon>
        <taxon>Pseudomonadota</taxon>
        <taxon>Gammaproteobacteria</taxon>
        <taxon>Enterobacterales</taxon>
        <taxon>Morganellaceae</taxon>
        <taxon>Proteus</taxon>
    </lineage>
</organism>
<dbReference type="Proteomes" id="UP000094023">
    <property type="component" value="Unassembled WGS sequence"/>
</dbReference>
<gene>
    <name evidence="1" type="ORF">M983_2612</name>
</gene>
<proteinExistence type="predicted"/>
<comment type="caution">
    <text evidence="1">The sequence shown here is derived from an EMBL/GenBank/DDBJ whole genome shotgun (WGS) entry which is preliminary data.</text>
</comment>
<dbReference type="EMBL" id="LXEN01000126">
    <property type="protein sequence ID" value="OAT24308.1"/>
    <property type="molecule type" value="Genomic_DNA"/>
</dbReference>
<protein>
    <submittedName>
        <fullName evidence="1">Uncharacterized protein</fullName>
    </submittedName>
</protein>
<sequence>MKGINKMYIKKLFSLPLFSFGFEGQAKVINLNNFIKYQSFKN</sequence>